<evidence type="ECO:0000256" key="2">
    <source>
        <dbReference type="ARBA" id="ARBA00022737"/>
    </source>
</evidence>
<evidence type="ECO:0000256" key="5">
    <source>
        <dbReference type="PROSITE-ProRule" id="PRU00043"/>
    </source>
</evidence>
<keyword evidence="4 6" id="KW-0472">Membrane</keyword>
<dbReference type="Pfam" id="PF00028">
    <property type="entry name" value="Cadherin"/>
    <property type="match status" value="1"/>
</dbReference>
<dbReference type="Pfam" id="PF24811">
    <property type="entry name" value="Ig_Shg"/>
    <property type="match status" value="1"/>
</dbReference>
<evidence type="ECO:0000256" key="6">
    <source>
        <dbReference type="SAM" id="Phobius"/>
    </source>
</evidence>
<name>A0A498SNA1_ACAVI</name>
<evidence type="ECO:0000259" key="7">
    <source>
        <dbReference type="PROSITE" id="PS50268"/>
    </source>
</evidence>
<feature type="non-terminal residue" evidence="8">
    <location>
        <position position="590"/>
    </location>
</feature>
<evidence type="ECO:0000313" key="8">
    <source>
        <dbReference type="EMBL" id="VBB33286.1"/>
    </source>
</evidence>
<dbReference type="Proteomes" id="UP000276991">
    <property type="component" value="Unassembled WGS sequence"/>
</dbReference>
<dbReference type="GO" id="GO:0007156">
    <property type="term" value="P:homophilic cell adhesion via plasma membrane adhesion molecules"/>
    <property type="evidence" value="ECO:0007669"/>
    <property type="project" value="InterPro"/>
</dbReference>
<dbReference type="GO" id="GO:0005509">
    <property type="term" value="F:calcium ion binding"/>
    <property type="evidence" value="ECO:0007669"/>
    <property type="project" value="UniProtKB-UniRule"/>
</dbReference>
<keyword evidence="6" id="KW-1133">Transmembrane helix</keyword>
<dbReference type="GO" id="GO:0045296">
    <property type="term" value="F:cadherin binding"/>
    <property type="evidence" value="ECO:0007669"/>
    <property type="project" value="TreeGrafter"/>
</dbReference>
<dbReference type="GO" id="GO:0008013">
    <property type="term" value="F:beta-catenin binding"/>
    <property type="evidence" value="ECO:0007669"/>
    <property type="project" value="TreeGrafter"/>
</dbReference>
<feature type="domain" description="Cadherin" evidence="7">
    <location>
        <begin position="268"/>
        <end position="361"/>
    </location>
</feature>
<evidence type="ECO:0000256" key="4">
    <source>
        <dbReference type="ARBA" id="ARBA00023136"/>
    </source>
</evidence>
<dbReference type="GO" id="GO:0016477">
    <property type="term" value="P:cell migration"/>
    <property type="evidence" value="ECO:0007669"/>
    <property type="project" value="TreeGrafter"/>
</dbReference>
<evidence type="ECO:0000256" key="3">
    <source>
        <dbReference type="ARBA" id="ARBA00022837"/>
    </source>
</evidence>
<dbReference type="PRINTS" id="PR00205">
    <property type="entry name" value="CADHERIN"/>
</dbReference>
<dbReference type="Gene3D" id="2.60.40.60">
    <property type="entry name" value="Cadherins"/>
    <property type="match status" value="2"/>
</dbReference>
<dbReference type="InterPro" id="IPR020894">
    <property type="entry name" value="Cadherin_CS"/>
</dbReference>
<dbReference type="OrthoDB" id="6252479at2759"/>
<dbReference type="InterPro" id="IPR056370">
    <property type="entry name" value="Shg-like_Ig-like"/>
</dbReference>
<protein>
    <recommendedName>
        <fullName evidence="7">Cadherin domain-containing protein</fullName>
    </recommendedName>
</protein>
<dbReference type="PROSITE" id="PS00232">
    <property type="entry name" value="CADHERIN_1"/>
    <property type="match status" value="2"/>
</dbReference>
<gene>
    <name evidence="8" type="ORF">NAV_LOCUS8077</name>
</gene>
<feature type="transmembrane region" description="Helical" evidence="6">
    <location>
        <begin position="97"/>
        <end position="114"/>
    </location>
</feature>
<dbReference type="InterPro" id="IPR002126">
    <property type="entry name" value="Cadherin-like_dom"/>
</dbReference>
<sequence>PLDYEDPAQRNGFTFGIRVYDGRYYATTKLYIELQDKNDNPPVINGPQHVQLHEDAWFGKEVAKFTQEYIHSSADHLNNDRHIKVISRNLKISQNSILWWLLLIILYTSVVAVVKGQELSQLFLGSYPSQSRFLNFAGKSQRDIVVRLTKNLTEDTPVGTLIATFRAEDKDSMTHNLTFRINRQTDPKRQFSIDQSGSLCVAQRLDREEIPKYNLVVEAFDSAGNVGFQTIEIYVQDVNDNAPVPYTIPNPCVFMENTDPTMQPTCEIRAYDPDTIENGPPFMMKLASDFKFGAYLNVVYNKNGDNGNGSMTVTAKQRLDREAEFPGKQLEIPIILKDSGGLQSERSVYIIIGDENDSPMRDGEMTIFVNSYLGHLGKTVIGRVYVEDKDDWDLPDKVFSWAAGKSLPGFSLAINGEITMDANMPPRTYQMIANVVDKRRNEKAQGVVNVIIKKVPAAAFENQGAIRIMLSPNGLHSPDSFIRIDSTGSSPMSRFVNKMNEYLDGNSELDVFSIKQDQMVLQNYAPTVLDVRFSAHGTPYKSPILLNGLIAQYRSELEHAIGATIVSAGIDMCKFTVCDKGCQTVHHANE</sequence>
<dbReference type="PANTHER" id="PTHR24027:SF432">
    <property type="entry name" value="EGF-LIKE DOMAIN-CONTAINING PROTEIN"/>
    <property type="match status" value="1"/>
</dbReference>
<dbReference type="CDD" id="cd11304">
    <property type="entry name" value="Cadherin_repeat"/>
    <property type="match status" value="1"/>
</dbReference>
<keyword evidence="2" id="KW-0677">Repeat</keyword>
<feature type="non-terminal residue" evidence="8">
    <location>
        <position position="1"/>
    </location>
</feature>
<evidence type="ECO:0000256" key="1">
    <source>
        <dbReference type="ARBA" id="ARBA00004370"/>
    </source>
</evidence>
<evidence type="ECO:0000313" key="9">
    <source>
        <dbReference type="Proteomes" id="UP000276991"/>
    </source>
</evidence>
<dbReference type="InterPro" id="IPR039808">
    <property type="entry name" value="Cadherin"/>
</dbReference>
<feature type="domain" description="Cadherin" evidence="7">
    <location>
        <begin position="152"/>
        <end position="245"/>
    </location>
</feature>
<dbReference type="AlphaFoldDB" id="A0A498SNA1"/>
<dbReference type="SUPFAM" id="SSF49313">
    <property type="entry name" value="Cadherin-like"/>
    <property type="match status" value="2"/>
</dbReference>
<keyword evidence="9" id="KW-1185">Reference proteome</keyword>
<feature type="domain" description="Cadherin" evidence="7">
    <location>
        <begin position="1"/>
        <end position="44"/>
    </location>
</feature>
<keyword evidence="3 5" id="KW-0106">Calcium</keyword>
<dbReference type="SMART" id="SM00112">
    <property type="entry name" value="CA"/>
    <property type="match status" value="2"/>
</dbReference>
<accession>A0A498SNA1</accession>
<proteinExistence type="predicted"/>
<dbReference type="PANTHER" id="PTHR24027">
    <property type="entry name" value="CADHERIN-23"/>
    <property type="match status" value="1"/>
</dbReference>
<dbReference type="FunFam" id="2.60.40.60:FF:000339">
    <property type="entry name" value="Cadherin-related hmr-1"/>
    <property type="match status" value="1"/>
</dbReference>
<dbReference type="EMBL" id="UPTC01002282">
    <property type="protein sequence ID" value="VBB33286.1"/>
    <property type="molecule type" value="Genomic_DNA"/>
</dbReference>
<dbReference type="FunFam" id="2.60.40.60:FF:000092">
    <property type="entry name" value="Protocadherin 8"/>
    <property type="match status" value="1"/>
</dbReference>
<keyword evidence="6" id="KW-0812">Transmembrane</keyword>
<reference evidence="8 9" key="1">
    <citation type="submission" date="2018-08" db="EMBL/GenBank/DDBJ databases">
        <authorList>
            <person name="Laetsch R D."/>
            <person name="Stevens L."/>
            <person name="Kumar S."/>
            <person name="Blaxter L. M."/>
        </authorList>
    </citation>
    <scope>NUCLEOTIDE SEQUENCE [LARGE SCALE GENOMIC DNA]</scope>
</reference>
<comment type="subcellular location">
    <subcellularLocation>
        <location evidence="1">Membrane</location>
    </subcellularLocation>
</comment>
<organism evidence="8 9">
    <name type="scientific">Acanthocheilonema viteae</name>
    <name type="common">Filarial nematode worm</name>
    <name type="synonym">Dipetalonema viteae</name>
    <dbReference type="NCBI Taxonomy" id="6277"/>
    <lineage>
        <taxon>Eukaryota</taxon>
        <taxon>Metazoa</taxon>
        <taxon>Ecdysozoa</taxon>
        <taxon>Nematoda</taxon>
        <taxon>Chromadorea</taxon>
        <taxon>Rhabditida</taxon>
        <taxon>Spirurina</taxon>
        <taxon>Spiruromorpha</taxon>
        <taxon>Filarioidea</taxon>
        <taxon>Onchocercidae</taxon>
        <taxon>Acanthocheilonema</taxon>
    </lineage>
</organism>
<dbReference type="STRING" id="6277.A0A498SNA1"/>
<dbReference type="GO" id="GO:0016342">
    <property type="term" value="C:catenin complex"/>
    <property type="evidence" value="ECO:0007669"/>
    <property type="project" value="TreeGrafter"/>
</dbReference>
<dbReference type="InterPro" id="IPR015919">
    <property type="entry name" value="Cadherin-like_sf"/>
</dbReference>
<dbReference type="PROSITE" id="PS50268">
    <property type="entry name" value="CADHERIN_2"/>
    <property type="match status" value="3"/>
</dbReference>